<keyword evidence="9" id="KW-0479">Metal-binding</keyword>
<dbReference type="Proteomes" id="UP001156856">
    <property type="component" value="Unassembled WGS sequence"/>
</dbReference>
<dbReference type="NCBIfam" id="TIGR00052">
    <property type="entry name" value="nudix-type nucleoside diphosphatase, YffH/AdpP family"/>
    <property type="match status" value="1"/>
</dbReference>
<evidence type="ECO:0000313" key="12">
    <source>
        <dbReference type="EMBL" id="GEP02459.1"/>
    </source>
</evidence>
<feature type="binding site" evidence="9">
    <location>
        <position position="93"/>
    </location>
    <ligand>
        <name>Mg(2+)</name>
        <dbReference type="ChEBI" id="CHEBI:18420"/>
        <label>1</label>
    </ligand>
</feature>
<keyword evidence="15" id="KW-1185">Reference proteome</keyword>
<dbReference type="AlphaFoldDB" id="A0A512IXZ1"/>
<name>A0A512IXZ1_9HYPH</name>
<evidence type="ECO:0000256" key="9">
    <source>
        <dbReference type="PIRSR" id="PIRSR604385-2"/>
    </source>
</evidence>
<evidence type="ECO:0000259" key="11">
    <source>
        <dbReference type="PROSITE" id="PS51462"/>
    </source>
</evidence>
<gene>
    <name evidence="13" type="ORF">GCM10007888_62230</name>
    <name evidence="12" type="ORF">MOX02_04970</name>
</gene>
<evidence type="ECO:0000256" key="10">
    <source>
        <dbReference type="PIRSR" id="PIRSR604385-3"/>
    </source>
</evidence>
<evidence type="ECO:0000256" key="7">
    <source>
        <dbReference type="ARBA" id="ARBA00032162"/>
    </source>
</evidence>
<evidence type="ECO:0000256" key="8">
    <source>
        <dbReference type="ARBA" id="ARBA00032272"/>
    </source>
</evidence>
<comment type="similarity">
    <text evidence="3">Belongs to the Nudix hydrolase family. NudK subfamily.</text>
</comment>
<dbReference type="OrthoDB" id="5292471at2"/>
<feature type="binding site" evidence="9">
    <location>
        <position position="146"/>
    </location>
    <ligand>
        <name>Mg(2+)</name>
        <dbReference type="ChEBI" id="CHEBI:18420"/>
        <label>1</label>
    </ligand>
</feature>
<evidence type="ECO:0000256" key="1">
    <source>
        <dbReference type="ARBA" id="ARBA00000847"/>
    </source>
</evidence>
<dbReference type="InterPro" id="IPR015797">
    <property type="entry name" value="NUDIX_hydrolase-like_dom_sf"/>
</dbReference>
<dbReference type="PROSITE" id="PS51462">
    <property type="entry name" value="NUDIX"/>
    <property type="match status" value="1"/>
</dbReference>
<dbReference type="GO" id="GO:0006753">
    <property type="term" value="P:nucleoside phosphate metabolic process"/>
    <property type="evidence" value="ECO:0007669"/>
    <property type="project" value="TreeGrafter"/>
</dbReference>
<reference evidence="15" key="2">
    <citation type="journal article" date="2019" name="Int. J. Syst. Evol. Microbiol.">
        <title>The Global Catalogue of Microorganisms (GCM) 10K type strain sequencing project: providing services to taxonomists for standard genome sequencing and annotation.</title>
        <authorList>
            <consortium name="The Broad Institute Genomics Platform"/>
            <consortium name="The Broad Institute Genome Sequencing Center for Infectious Disease"/>
            <person name="Wu L."/>
            <person name="Ma J."/>
        </authorList>
    </citation>
    <scope>NUCLEOTIDE SEQUENCE [LARGE SCALE GENOMIC DNA]</scope>
    <source>
        <strain evidence="15">NBRC 107715</strain>
    </source>
</reference>
<dbReference type="GO" id="GO:0019693">
    <property type="term" value="P:ribose phosphate metabolic process"/>
    <property type="evidence" value="ECO:0007669"/>
    <property type="project" value="TreeGrafter"/>
</dbReference>
<dbReference type="Proteomes" id="UP000321960">
    <property type="component" value="Unassembled WGS sequence"/>
</dbReference>
<evidence type="ECO:0000313" key="14">
    <source>
        <dbReference type="Proteomes" id="UP000321960"/>
    </source>
</evidence>
<comment type="subunit">
    <text evidence="4">Homodimer.</text>
</comment>
<evidence type="ECO:0000256" key="2">
    <source>
        <dbReference type="ARBA" id="ARBA00001946"/>
    </source>
</evidence>
<sequence length="190" mass="20584">MAPIIRGTRTVHDGWSRFLVAEVTMPDGTPIKREIEDHGRAVGVLPYDPERRVAVLISQFRAAPFYADGVPDLLEAPAGLLDEGEPEDGARREVFEETGIALGSLERVVRAWSMPGISTEQMDLFLAAFTAADRTGPGGGLASEHEAITVHEVPLADLAAMSDRGELNDMKTLVLVQALRLRRPELFAAG</sequence>
<evidence type="ECO:0000256" key="3">
    <source>
        <dbReference type="ARBA" id="ARBA00007275"/>
    </source>
</evidence>
<dbReference type="EMBL" id="BJZU01000004">
    <property type="protein sequence ID" value="GEP02459.1"/>
    <property type="molecule type" value="Genomic_DNA"/>
</dbReference>
<dbReference type="GO" id="GO:0005829">
    <property type="term" value="C:cytosol"/>
    <property type="evidence" value="ECO:0007669"/>
    <property type="project" value="TreeGrafter"/>
</dbReference>
<evidence type="ECO:0000256" key="5">
    <source>
        <dbReference type="ARBA" id="ARBA00016377"/>
    </source>
</evidence>
<protein>
    <recommendedName>
        <fullName evidence="5">GDP-mannose pyrophosphatase</fullName>
    </recommendedName>
    <alternativeName>
        <fullName evidence="7">GDP-mannose hydrolase</fullName>
    </alternativeName>
    <alternativeName>
        <fullName evidence="8">GDPMK</fullName>
    </alternativeName>
</protein>
<comment type="cofactor">
    <cofactor evidence="2 9">
        <name>Mg(2+)</name>
        <dbReference type="ChEBI" id="CHEBI:18420"/>
    </cofactor>
</comment>
<evidence type="ECO:0000313" key="13">
    <source>
        <dbReference type="EMBL" id="GLS67838.1"/>
    </source>
</evidence>
<keyword evidence="9" id="KW-0460">Magnesium</keyword>
<dbReference type="EMBL" id="BSPK01000117">
    <property type="protein sequence ID" value="GLS67838.1"/>
    <property type="molecule type" value="Genomic_DNA"/>
</dbReference>
<dbReference type="Gene3D" id="3.90.79.10">
    <property type="entry name" value="Nucleoside Triphosphate Pyrophosphohydrolase"/>
    <property type="match status" value="1"/>
</dbReference>
<dbReference type="InterPro" id="IPR000086">
    <property type="entry name" value="NUDIX_hydrolase_dom"/>
</dbReference>
<evidence type="ECO:0000313" key="15">
    <source>
        <dbReference type="Proteomes" id="UP001156856"/>
    </source>
</evidence>
<dbReference type="PANTHER" id="PTHR11839">
    <property type="entry name" value="UDP/ADP-SUGAR PYROPHOSPHATASE"/>
    <property type="match status" value="1"/>
</dbReference>
<dbReference type="CDD" id="cd24157">
    <property type="entry name" value="NUDIX_GDPMK"/>
    <property type="match status" value="1"/>
</dbReference>
<comment type="caution">
    <text evidence="12">The sequence shown here is derived from an EMBL/GenBank/DDBJ whole genome shotgun (WGS) entry which is preliminary data.</text>
</comment>
<dbReference type="RefSeq" id="WP_147024130.1">
    <property type="nucleotide sequence ID" value="NZ_BJZU01000004.1"/>
</dbReference>
<comment type="catalytic activity">
    <reaction evidence="1">
        <text>GDP-alpha-D-mannose + H2O = alpha-D-mannose 1-phosphate + GMP + 2 H(+)</text>
        <dbReference type="Rhea" id="RHEA:27978"/>
        <dbReference type="ChEBI" id="CHEBI:15377"/>
        <dbReference type="ChEBI" id="CHEBI:15378"/>
        <dbReference type="ChEBI" id="CHEBI:57527"/>
        <dbReference type="ChEBI" id="CHEBI:58115"/>
        <dbReference type="ChEBI" id="CHEBI:58409"/>
    </reaction>
</comment>
<keyword evidence="6" id="KW-0378">Hydrolase</keyword>
<evidence type="ECO:0000256" key="6">
    <source>
        <dbReference type="ARBA" id="ARBA00022801"/>
    </source>
</evidence>
<dbReference type="GO" id="GO:0016818">
    <property type="term" value="F:hydrolase activity, acting on acid anhydrides, in phosphorus-containing anhydrides"/>
    <property type="evidence" value="ECO:0007669"/>
    <property type="project" value="InterPro"/>
</dbReference>
<proteinExistence type="inferred from homology"/>
<dbReference type="PANTHER" id="PTHR11839:SF18">
    <property type="entry name" value="NUDIX HYDROLASE DOMAIN-CONTAINING PROTEIN"/>
    <property type="match status" value="1"/>
</dbReference>
<reference evidence="12 14" key="3">
    <citation type="submission" date="2019-07" db="EMBL/GenBank/DDBJ databases">
        <title>Whole genome shotgun sequence of Methylobacterium oxalidis NBRC 107715.</title>
        <authorList>
            <person name="Hosoyama A."/>
            <person name="Uohara A."/>
            <person name="Ohji S."/>
            <person name="Ichikawa N."/>
        </authorList>
    </citation>
    <scope>NUCLEOTIDE SEQUENCE [LARGE SCALE GENOMIC DNA]</scope>
    <source>
        <strain evidence="12 14">NBRC 107715</strain>
    </source>
</reference>
<feature type="domain" description="Nudix hydrolase" evidence="11">
    <location>
        <begin position="37"/>
        <end position="175"/>
    </location>
</feature>
<reference evidence="13" key="1">
    <citation type="journal article" date="2014" name="Int. J. Syst. Evol. Microbiol.">
        <title>Complete genome of a new Firmicutes species belonging to the dominant human colonic microbiota ('Ruminococcus bicirculans') reveals two chromosomes and a selective capacity to utilize plant glucans.</title>
        <authorList>
            <consortium name="NISC Comparative Sequencing Program"/>
            <person name="Wegmann U."/>
            <person name="Louis P."/>
            <person name="Goesmann A."/>
            <person name="Henrissat B."/>
            <person name="Duncan S.H."/>
            <person name="Flint H.J."/>
        </authorList>
    </citation>
    <scope>NUCLEOTIDE SEQUENCE</scope>
    <source>
        <strain evidence="13">NBRC 107715</strain>
    </source>
</reference>
<evidence type="ECO:0000256" key="4">
    <source>
        <dbReference type="ARBA" id="ARBA00011738"/>
    </source>
</evidence>
<dbReference type="SUPFAM" id="SSF55811">
    <property type="entry name" value="Nudix"/>
    <property type="match status" value="1"/>
</dbReference>
<feature type="binding site" evidence="9">
    <location>
        <position position="97"/>
    </location>
    <ligand>
        <name>Mg(2+)</name>
        <dbReference type="ChEBI" id="CHEBI:18420"/>
        <label>1</label>
    </ligand>
</feature>
<feature type="short sequence motif" description="Nudix box" evidence="10">
    <location>
        <begin position="79"/>
        <end position="100"/>
    </location>
</feature>
<dbReference type="InterPro" id="IPR004385">
    <property type="entry name" value="NDP_pyrophosphatase"/>
</dbReference>
<dbReference type="Pfam" id="PF00293">
    <property type="entry name" value="NUDIX"/>
    <property type="match status" value="1"/>
</dbReference>
<dbReference type="GO" id="GO:0046872">
    <property type="term" value="F:metal ion binding"/>
    <property type="evidence" value="ECO:0007669"/>
    <property type="project" value="UniProtKB-KW"/>
</dbReference>
<feature type="binding site" evidence="9">
    <location>
        <position position="78"/>
    </location>
    <ligand>
        <name>Mg(2+)</name>
        <dbReference type="ChEBI" id="CHEBI:18420"/>
        <label>1</label>
    </ligand>
</feature>
<reference evidence="13" key="4">
    <citation type="submission" date="2023-01" db="EMBL/GenBank/DDBJ databases">
        <title>Draft genome sequence of Methylobacterium oxalidis strain NBRC 107715.</title>
        <authorList>
            <person name="Sun Q."/>
            <person name="Mori K."/>
        </authorList>
    </citation>
    <scope>NUCLEOTIDE SEQUENCE</scope>
    <source>
        <strain evidence="13">NBRC 107715</strain>
    </source>
</reference>
<accession>A0A512IXZ1</accession>
<organism evidence="12 14">
    <name type="scientific">Methylobacterium oxalidis</name>
    <dbReference type="NCBI Taxonomy" id="944322"/>
    <lineage>
        <taxon>Bacteria</taxon>
        <taxon>Pseudomonadati</taxon>
        <taxon>Pseudomonadota</taxon>
        <taxon>Alphaproteobacteria</taxon>
        <taxon>Hyphomicrobiales</taxon>
        <taxon>Methylobacteriaceae</taxon>
        <taxon>Methylobacterium</taxon>
    </lineage>
</organism>